<dbReference type="Proteomes" id="UP001320119">
    <property type="component" value="Chromosome"/>
</dbReference>
<organism evidence="1 2">
    <name type="scientific">Marinagarivorans cellulosilyticus</name>
    <dbReference type="NCBI Taxonomy" id="2721545"/>
    <lineage>
        <taxon>Bacteria</taxon>
        <taxon>Pseudomonadati</taxon>
        <taxon>Pseudomonadota</taxon>
        <taxon>Gammaproteobacteria</taxon>
        <taxon>Cellvibrionales</taxon>
        <taxon>Cellvibrionaceae</taxon>
        <taxon>Marinagarivorans</taxon>
    </lineage>
</organism>
<accession>A0AAN1WLJ0</accession>
<evidence type="ECO:0000313" key="2">
    <source>
        <dbReference type="Proteomes" id="UP001320119"/>
    </source>
</evidence>
<reference evidence="1 2" key="1">
    <citation type="journal article" date="2022" name="IScience">
        <title>An ultrasensitive nanofiber-based assay for enzymatic hydrolysis and deep-sea microbial degradation of cellulose.</title>
        <authorList>
            <person name="Tsudome M."/>
            <person name="Tachioka M."/>
            <person name="Miyazaki M."/>
            <person name="Uchimura K."/>
            <person name="Tsuda M."/>
            <person name="Takaki Y."/>
            <person name="Deguchi S."/>
        </authorList>
    </citation>
    <scope>NUCLEOTIDE SEQUENCE [LARGE SCALE GENOMIC DNA]</scope>
    <source>
        <strain evidence="1 2">GE09</strain>
    </source>
</reference>
<dbReference type="InterPro" id="IPR036397">
    <property type="entry name" value="RNaseH_sf"/>
</dbReference>
<dbReference type="KEGG" id="marq:MARGE09_P3975"/>
<dbReference type="RefSeq" id="WP_236985061.1">
    <property type="nucleotide sequence ID" value="NZ_AP023086.1"/>
</dbReference>
<dbReference type="SUPFAM" id="SSF53098">
    <property type="entry name" value="Ribonuclease H-like"/>
    <property type="match status" value="1"/>
</dbReference>
<dbReference type="InterPro" id="IPR012337">
    <property type="entry name" value="RNaseH-like_sf"/>
</dbReference>
<dbReference type="Gene3D" id="3.30.420.10">
    <property type="entry name" value="Ribonuclease H-like superfamily/Ribonuclease H"/>
    <property type="match status" value="1"/>
</dbReference>
<name>A0AAN1WLJ0_9GAMM</name>
<protein>
    <recommendedName>
        <fullName evidence="3">Exonuclease</fullName>
    </recommendedName>
</protein>
<gene>
    <name evidence="1" type="ORF">MARGE09_P3975</name>
</gene>
<dbReference type="GO" id="GO:0003676">
    <property type="term" value="F:nucleic acid binding"/>
    <property type="evidence" value="ECO:0007669"/>
    <property type="project" value="InterPro"/>
</dbReference>
<keyword evidence="2" id="KW-1185">Reference proteome</keyword>
<evidence type="ECO:0000313" key="1">
    <source>
        <dbReference type="EMBL" id="BCD99773.1"/>
    </source>
</evidence>
<dbReference type="EMBL" id="AP023086">
    <property type="protein sequence ID" value="BCD99773.1"/>
    <property type="molecule type" value="Genomic_DNA"/>
</dbReference>
<dbReference type="AlphaFoldDB" id="A0AAN1WLJ0"/>
<sequence>MNNDFYIPVIDFEASGFGPDSYPIEVGLILNNGMTYQSLIRPHDHWTQWEEKASRIHGITREELMLRGKPPQLICQELNLYCLDQVLYTDCWSHDHHWLNTLYSSVGMSCDFRLNPIEYKLTEQQMEQWTKYKCTVADYNDIKQHRALNDAIIISNSMASIRAQKRRKPITVSA</sequence>
<evidence type="ECO:0008006" key="3">
    <source>
        <dbReference type="Google" id="ProtNLM"/>
    </source>
</evidence>
<proteinExistence type="predicted"/>